<dbReference type="Gene3D" id="1.10.10.10">
    <property type="entry name" value="Winged helix-like DNA-binding domain superfamily/Winged helix DNA-binding domain"/>
    <property type="match status" value="1"/>
</dbReference>
<keyword evidence="3" id="KW-1185">Reference proteome</keyword>
<dbReference type="SUPFAM" id="SSF52540">
    <property type="entry name" value="P-loop containing nucleoside triphosphate hydrolases"/>
    <property type="match status" value="1"/>
</dbReference>
<dbReference type="AlphaFoldDB" id="C5CDD2"/>
<dbReference type="InterPro" id="IPR011579">
    <property type="entry name" value="ATPase_dom"/>
</dbReference>
<dbReference type="InterPro" id="IPR036388">
    <property type="entry name" value="WH-like_DNA-bd_sf"/>
</dbReference>
<feature type="domain" description="ATPase" evidence="1">
    <location>
        <begin position="15"/>
        <end position="251"/>
    </location>
</feature>
<gene>
    <name evidence="2" type="ordered locus">Kole_1301</name>
</gene>
<dbReference type="RefSeq" id="WP_015868650.1">
    <property type="nucleotide sequence ID" value="NC_012785.1"/>
</dbReference>
<dbReference type="Gene3D" id="1.10.8.60">
    <property type="match status" value="1"/>
</dbReference>
<proteinExistence type="predicted"/>
<sequence>MLFSIEPKHSLRDIFNRKEEVSTFQKALQSERLIILDGLRRIGKTSLLKAVLEEFDGYHVFIDCRAYFRNNLIDAEAFDKALIKGIEKTLKLGKLKKILKSISGLSFGGFGISIEDKGQETSLAEVLKNIDEALKGKRFILAFDEAQNLRFYRKGGKDLLNLFAYTYDNLRNFVIVLTGSEIGLLHDFLGIDDPDAPLFGRYLSEIRLQRFSQDKSLEFLRKGFEELAIDVSEKVLERVVDELDGIVGYLSMYGYIYYKGNQVDALERTKEQAKKLVAKELGALIKRSMNYGYVLKAVSLHINRFSQIRTYIENNFGSISDPTLSKILNTLVKQSFLEQEYVDGVKRYSIPDPVVEYVCREMKVK</sequence>
<dbReference type="HOGENOM" id="CLU_061108_0_0_0"/>
<evidence type="ECO:0000313" key="3">
    <source>
        <dbReference type="Proteomes" id="UP000002382"/>
    </source>
</evidence>
<dbReference type="eggNOG" id="COG1672">
    <property type="taxonomic scope" value="Bacteria"/>
</dbReference>
<dbReference type="EMBL" id="CP001634">
    <property type="protein sequence ID" value="ACR79995.1"/>
    <property type="molecule type" value="Genomic_DNA"/>
</dbReference>
<dbReference type="Gene3D" id="3.40.50.300">
    <property type="entry name" value="P-loop containing nucleotide triphosphate hydrolases"/>
    <property type="match status" value="1"/>
</dbReference>
<name>C5CDD2_KOSOT</name>
<dbReference type="InterPro" id="IPR036390">
    <property type="entry name" value="WH_DNA-bd_sf"/>
</dbReference>
<dbReference type="SUPFAM" id="SSF46785">
    <property type="entry name" value="Winged helix' DNA-binding domain"/>
    <property type="match status" value="1"/>
</dbReference>
<dbReference type="Pfam" id="PF01637">
    <property type="entry name" value="ATPase_2"/>
    <property type="match status" value="1"/>
</dbReference>
<dbReference type="Proteomes" id="UP000002382">
    <property type="component" value="Chromosome"/>
</dbReference>
<accession>C5CDD2</accession>
<organism evidence="2 3">
    <name type="scientific">Kosmotoga olearia (strain ATCC BAA-1733 / DSM 21960 / TBF 19.5.1)</name>
    <dbReference type="NCBI Taxonomy" id="521045"/>
    <lineage>
        <taxon>Bacteria</taxon>
        <taxon>Thermotogati</taxon>
        <taxon>Thermotogota</taxon>
        <taxon>Thermotogae</taxon>
        <taxon>Kosmotogales</taxon>
        <taxon>Kosmotogaceae</taxon>
        <taxon>Kosmotoga</taxon>
    </lineage>
</organism>
<dbReference type="KEGG" id="kol:Kole_1301"/>
<evidence type="ECO:0000259" key="1">
    <source>
        <dbReference type="Pfam" id="PF01637"/>
    </source>
</evidence>
<dbReference type="OrthoDB" id="36748at2"/>
<dbReference type="InterPro" id="IPR027417">
    <property type="entry name" value="P-loop_NTPase"/>
</dbReference>
<reference evidence="2 3" key="2">
    <citation type="journal article" date="2011" name="J. Bacteriol.">
        <title>Genome Sequence of Kosmotoga olearia Strain TBF 19.5.1, a Thermophilic Bacterium with a Wide Growth Temperature Range, Isolated from the Troll B Oil Platform in the North Sea.</title>
        <authorList>
            <person name="Swithers K.S."/>
            <person name="Dipippo J.L."/>
            <person name="Bruce D.C."/>
            <person name="Detter C."/>
            <person name="Tapia R."/>
            <person name="Han S."/>
            <person name="Goodwin L.A."/>
            <person name="Han J."/>
            <person name="Woyke T."/>
            <person name="Pitluck S."/>
            <person name="Pennacchio L."/>
            <person name="Nolan M."/>
            <person name="Mikhailova N."/>
            <person name="Land M.L."/>
            <person name="Nesbo C.L."/>
            <person name="Gogarten J.P."/>
            <person name="Noll K.M."/>
        </authorList>
    </citation>
    <scope>NUCLEOTIDE SEQUENCE [LARGE SCALE GENOMIC DNA]</scope>
    <source>
        <strain evidence="3">ATCC BAA-1733 / DSM 21960 / TBF 19.5.1</strain>
    </source>
</reference>
<dbReference type="GO" id="GO:0005524">
    <property type="term" value="F:ATP binding"/>
    <property type="evidence" value="ECO:0007669"/>
    <property type="project" value="InterPro"/>
</dbReference>
<dbReference type="STRING" id="521045.Kole_1301"/>
<dbReference type="PANTHER" id="PTHR34301">
    <property type="entry name" value="DNA-BINDING PROTEIN-RELATED"/>
    <property type="match status" value="1"/>
</dbReference>
<protein>
    <submittedName>
        <fullName evidence="2">ATPase</fullName>
    </submittedName>
</protein>
<evidence type="ECO:0000313" key="2">
    <source>
        <dbReference type="EMBL" id="ACR79995.1"/>
    </source>
</evidence>
<dbReference type="PANTHER" id="PTHR34301:SF8">
    <property type="entry name" value="ATPASE DOMAIN-CONTAINING PROTEIN"/>
    <property type="match status" value="1"/>
</dbReference>
<reference evidence="2 3" key="1">
    <citation type="submission" date="2009-06" db="EMBL/GenBank/DDBJ databases">
        <title>Complete sequence of Thermotogales bacterium TBF 19.5.1.</title>
        <authorList>
            <consortium name="US DOE Joint Genome Institute"/>
            <person name="Lucas S."/>
            <person name="Copeland A."/>
            <person name="Lapidus A."/>
            <person name="Glavina del Rio T."/>
            <person name="Tice H."/>
            <person name="Bruce D."/>
            <person name="Goodwin L."/>
            <person name="Pitluck S."/>
            <person name="Chertkov O."/>
            <person name="Brettin T."/>
            <person name="Detter J.C."/>
            <person name="Han C."/>
            <person name="Schmutz J."/>
            <person name="Larimer F."/>
            <person name="Land M."/>
            <person name="Hauser L."/>
            <person name="Kyrpides N."/>
            <person name="Ovchinnikova G."/>
            <person name="Noll K."/>
        </authorList>
    </citation>
    <scope>NUCLEOTIDE SEQUENCE [LARGE SCALE GENOMIC DNA]</scope>
    <source>
        <strain evidence="3">ATCC BAA-1733 / DSM 21960 / TBF 19.5.1</strain>
    </source>
</reference>